<dbReference type="PANTHER" id="PTHR30093:SF2">
    <property type="entry name" value="TYPE II SECRETION SYSTEM PROTEIN H"/>
    <property type="match status" value="1"/>
</dbReference>
<dbReference type="InterPro" id="IPR012902">
    <property type="entry name" value="N_methyl_site"/>
</dbReference>
<dbReference type="InterPro" id="IPR045584">
    <property type="entry name" value="Pilin-like"/>
</dbReference>
<dbReference type="NCBIfam" id="TIGR04294">
    <property type="entry name" value="pre_pil_HX9DG"/>
    <property type="match status" value="1"/>
</dbReference>
<dbReference type="Gene3D" id="3.30.700.10">
    <property type="entry name" value="Glycoprotein, Type 4 Pilin"/>
    <property type="match status" value="1"/>
</dbReference>
<dbReference type="KEGG" id="psl:Psta_1986"/>
<evidence type="ECO:0000313" key="2">
    <source>
        <dbReference type="EMBL" id="ADB16660.1"/>
    </source>
</evidence>
<name>D2R0R2_PIRSD</name>
<evidence type="ECO:0000259" key="1">
    <source>
        <dbReference type="Pfam" id="PF07596"/>
    </source>
</evidence>
<dbReference type="AlphaFoldDB" id="D2R0R2"/>
<dbReference type="SUPFAM" id="SSF54523">
    <property type="entry name" value="Pili subunits"/>
    <property type="match status" value="1"/>
</dbReference>
<dbReference type="EMBL" id="CP001848">
    <property type="protein sequence ID" value="ADB16660.1"/>
    <property type="molecule type" value="Genomic_DNA"/>
</dbReference>
<dbReference type="PANTHER" id="PTHR30093">
    <property type="entry name" value="GENERAL SECRETION PATHWAY PROTEIN G"/>
    <property type="match status" value="1"/>
</dbReference>
<protein>
    <recommendedName>
        <fullName evidence="1">DUF1559 domain-containing protein</fullName>
    </recommendedName>
</protein>
<dbReference type="NCBIfam" id="TIGR02532">
    <property type="entry name" value="IV_pilin_GFxxxE"/>
    <property type="match status" value="1"/>
</dbReference>
<reference evidence="2 3" key="1">
    <citation type="journal article" date="2009" name="Stand. Genomic Sci.">
        <title>Complete genome sequence of Pirellula staleyi type strain (ATCC 27377).</title>
        <authorList>
            <person name="Clum A."/>
            <person name="Tindall B.J."/>
            <person name="Sikorski J."/>
            <person name="Ivanova N."/>
            <person name="Mavrommatis K."/>
            <person name="Lucas S."/>
            <person name="Glavina del Rio T."/>
            <person name="Nolan M."/>
            <person name="Chen F."/>
            <person name="Tice H."/>
            <person name="Pitluck S."/>
            <person name="Cheng J.F."/>
            <person name="Chertkov O."/>
            <person name="Brettin T."/>
            <person name="Han C."/>
            <person name="Detter J.C."/>
            <person name="Kuske C."/>
            <person name="Bruce D."/>
            <person name="Goodwin L."/>
            <person name="Ovchinikova G."/>
            <person name="Pati A."/>
            <person name="Mikhailova N."/>
            <person name="Chen A."/>
            <person name="Palaniappan K."/>
            <person name="Land M."/>
            <person name="Hauser L."/>
            <person name="Chang Y.J."/>
            <person name="Jeffries C.D."/>
            <person name="Chain P."/>
            <person name="Rohde M."/>
            <person name="Goker M."/>
            <person name="Bristow J."/>
            <person name="Eisen J.A."/>
            <person name="Markowitz V."/>
            <person name="Hugenholtz P."/>
            <person name="Kyrpides N.C."/>
            <person name="Klenk H.P."/>
            <person name="Lapidus A."/>
        </authorList>
    </citation>
    <scope>NUCLEOTIDE SEQUENCE [LARGE SCALE GENOMIC DNA]</scope>
    <source>
        <strain evidence="3">ATCC 27377 / DSM 6068 / ICPB 4128</strain>
    </source>
</reference>
<dbReference type="HOGENOM" id="CLU_041661_0_0_0"/>
<dbReference type="eggNOG" id="COG2165">
    <property type="taxonomic scope" value="Bacteria"/>
</dbReference>
<proteinExistence type="predicted"/>
<accession>D2R0R2</accession>
<keyword evidence="3" id="KW-1185">Reference proteome</keyword>
<organism evidence="2 3">
    <name type="scientific">Pirellula staleyi (strain ATCC 27377 / DSM 6068 / ICPB 4128)</name>
    <name type="common">Pirella staleyi</name>
    <dbReference type="NCBI Taxonomy" id="530564"/>
    <lineage>
        <taxon>Bacteria</taxon>
        <taxon>Pseudomonadati</taxon>
        <taxon>Planctomycetota</taxon>
        <taxon>Planctomycetia</taxon>
        <taxon>Pirellulales</taxon>
        <taxon>Pirellulaceae</taxon>
        <taxon>Pirellula</taxon>
    </lineage>
</organism>
<gene>
    <name evidence="2" type="ordered locus">Psta_1986</name>
</gene>
<dbReference type="OrthoDB" id="241541at2"/>
<dbReference type="Proteomes" id="UP000001887">
    <property type="component" value="Chromosome"/>
</dbReference>
<dbReference type="InterPro" id="IPR027558">
    <property type="entry name" value="Pre_pil_HX9DG_C"/>
</dbReference>
<dbReference type="PROSITE" id="PS00409">
    <property type="entry name" value="PROKAR_NTER_METHYL"/>
    <property type="match status" value="1"/>
</dbReference>
<dbReference type="Pfam" id="PF07596">
    <property type="entry name" value="SBP_bac_10"/>
    <property type="match status" value="1"/>
</dbReference>
<feature type="domain" description="DUF1559" evidence="1">
    <location>
        <begin position="38"/>
        <end position="322"/>
    </location>
</feature>
<dbReference type="Pfam" id="PF07963">
    <property type="entry name" value="N_methyl"/>
    <property type="match status" value="1"/>
</dbReference>
<evidence type="ECO:0000313" key="3">
    <source>
        <dbReference type="Proteomes" id="UP000001887"/>
    </source>
</evidence>
<dbReference type="STRING" id="530564.Psta_1986"/>
<sequence length="356" mass="37575" precursor="true">MSSSLLSARSRRGFTLVELLVVIAIIGVLVALLLPAVQAAREAARRMQCTNNLKQLGIAIHNHHDTFNKLPARRGKLLPSASNSRYSANLHLLPFMEQKTTYDLACTTPNGTTAAGNVNQWQGSHAPWMVSIKGFLCPSDGPDSTGGTVRQSNYMYNSGDSTNQAIGPGTGTNNGTNGSNCRGPFGAGTEFTFASVNDGLSNTIAMSERIRAGKDRGLHRLAFQAGQWFTTPNGCKATFNYTTRTYNTSENLQGWISGTRWADGGAVFSALTTVLPPNSPSCATDNHDDQSGCYSAVSYHPGGVNVLMMDGSSRFISETVNAGNPAASCINVSGPSPFGVWGALGSRNGGDTATLP</sequence>
<dbReference type="InterPro" id="IPR011453">
    <property type="entry name" value="DUF1559"/>
</dbReference>